<proteinExistence type="predicted"/>
<dbReference type="EMBL" id="JAPTGB010000011">
    <property type="protein sequence ID" value="MCZ0860829.1"/>
    <property type="molecule type" value="Genomic_DNA"/>
</dbReference>
<dbReference type="CDD" id="cd11301">
    <property type="entry name" value="Fut1_Fut2_like"/>
    <property type="match status" value="1"/>
</dbReference>
<dbReference type="PANTHER" id="PTHR11927">
    <property type="entry name" value="GALACTOSIDE 2-L-FUCOSYLTRANSFERASE"/>
    <property type="match status" value="1"/>
</dbReference>
<keyword evidence="1" id="KW-0328">Glycosyltransferase</keyword>
<keyword evidence="2" id="KW-0808">Transferase</keyword>
<comment type="caution">
    <text evidence="3">The sequence shown here is derived from an EMBL/GenBank/DDBJ whole genome shotgun (WGS) entry which is preliminary data.</text>
</comment>
<evidence type="ECO:0000313" key="3">
    <source>
        <dbReference type="EMBL" id="MCZ0860829.1"/>
    </source>
</evidence>
<protein>
    <submittedName>
        <fullName evidence="3">Alpha-1,2-fucosyltransferase</fullName>
    </submittedName>
</protein>
<evidence type="ECO:0000256" key="1">
    <source>
        <dbReference type="ARBA" id="ARBA00022676"/>
    </source>
</evidence>
<sequence>MITIRLSGGLGNQMFLYAVGKSLAIRQKTSLTLDARGYFRDFQWYSFLCFLNRIIITLRLDRISLFKKISEIIDVRGSEIRAYELGYFPISSTVILGSSCKIILLLEYLYFKYFNKGFPINNRNEMQSTYKCPRGVYDAMICKLDDVYLEDLWPCYEYFKQNSSVATSDFIFPDVSGAVDNWNMIDTSPNSVCIHVRRGDYVQNKDVNDMVGVCGLMYYIKGISYISQNISNPIFFVFSDDIEWAKNNLTFPSEPIFMPMSERGIDDLHLMSRCKHFIISNSTFSWWAAFLSTASPNKIVVAPSNWFDDPTITISMVLDEWIVLDKYSGIRSGY</sequence>
<gene>
    <name evidence="3" type="ORF">O0S10_06250</name>
</gene>
<evidence type="ECO:0000313" key="4">
    <source>
        <dbReference type="Proteomes" id="UP001141422"/>
    </source>
</evidence>
<dbReference type="PANTHER" id="PTHR11927:SF9">
    <property type="entry name" value="L-FUCOSYLTRANSFERASE"/>
    <property type="match status" value="1"/>
</dbReference>
<name>A0ABT4IGF8_9EURY</name>
<reference evidence="3" key="1">
    <citation type="submission" date="2022-12" db="EMBL/GenBank/DDBJ databases">
        <title>Isolation and characterisation of novel Methanocorpusculum spp. from native Australian herbivores indicates the genus is ancestrally host-associated.</title>
        <authorList>
            <person name="Volmer J.G."/>
            <person name="Soo R.M."/>
            <person name="Evans P.N."/>
            <person name="Hoedt E.C."/>
            <person name="Astorga Alsina A.L."/>
            <person name="Woodcroft B.J."/>
            <person name="Tyson G.W."/>
            <person name="Hugenholtz P."/>
            <person name="Morrison M."/>
        </authorList>
    </citation>
    <scope>NUCLEOTIDE SEQUENCE</scope>
    <source>
        <strain evidence="3">MG</strain>
    </source>
</reference>
<keyword evidence="4" id="KW-1185">Reference proteome</keyword>
<organism evidence="3 4">
    <name type="scientific">Methanocorpusculum petauri</name>
    <dbReference type="NCBI Taxonomy" id="3002863"/>
    <lineage>
        <taxon>Archaea</taxon>
        <taxon>Methanobacteriati</taxon>
        <taxon>Methanobacteriota</taxon>
        <taxon>Stenosarchaea group</taxon>
        <taxon>Methanomicrobia</taxon>
        <taxon>Methanomicrobiales</taxon>
        <taxon>Methanocorpusculaceae</taxon>
        <taxon>Methanocorpusculum</taxon>
    </lineage>
</organism>
<dbReference type="Pfam" id="PF01531">
    <property type="entry name" value="Glyco_transf_11"/>
    <property type="match status" value="1"/>
</dbReference>
<dbReference type="InterPro" id="IPR002516">
    <property type="entry name" value="Glyco_trans_11"/>
</dbReference>
<dbReference type="RefSeq" id="WP_268925029.1">
    <property type="nucleotide sequence ID" value="NZ_JAPTGB010000011.1"/>
</dbReference>
<accession>A0ABT4IGF8</accession>
<evidence type="ECO:0000256" key="2">
    <source>
        <dbReference type="ARBA" id="ARBA00022679"/>
    </source>
</evidence>
<dbReference type="Proteomes" id="UP001141422">
    <property type="component" value="Unassembled WGS sequence"/>
</dbReference>